<feature type="domain" description="PRD" evidence="4">
    <location>
        <begin position="65"/>
        <end position="171"/>
    </location>
</feature>
<dbReference type="GO" id="GO:0006355">
    <property type="term" value="P:regulation of DNA-templated transcription"/>
    <property type="evidence" value="ECO:0007669"/>
    <property type="project" value="InterPro"/>
</dbReference>
<dbReference type="InterPro" id="IPR036650">
    <property type="entry name" value="CAT_RNA-bd_dom_sf"/>
</dbReference>
<keyword evidence="2" id="KW-0805">Transcription regulation</keyword>
<dbReference type="SMART" id="SM01061">
    <property type="entry name" value="CAT_RBD"/>
    <property type="match status" value="1"/>
</dbReference>
<dbReference type="EMBL" id="WHZY01000004">
    <property type="protein sequence ID" value="NEG78129.1"/>
    <property type="molecule type" value="Genomic_DNA"/>
</dbReference>
<evidence type="ECO:0000256" key="2">
    <source>
        <dbReference type="ARBA" id="ARBA00023015"/>
    </source>
</evidence>
<dbReference type="Pfam" id="PF00874">
    <property type="entry name" value="PRD"/>
    <property type="match status" value="2"/>
</dbReference>
<proteinExistence type="predicted"/>
<evidence type="ECO:0000256" key="1">
    <source>
        <dbReference type="ARBA" id="ARBA00022737"/>
    </source>
</evidence>
<feature type="domain" description="PRD" evidence="4">
    <location>
        <begin position="172"/>
        <end position="282"/>
    </location>
</feature>
<dbReference type="Gene3D" id="1.10.1790.10">
    <property type="entry name" value="PRD domain"/>
    <property type="match status" value="2"/>
</dbReference>
<dbReference type="InterPro" id="IPR004341">
    <property type="entry name" value="CAT_RNA-bd_dom"/>
</dbReference>
<accession>A0A7K3THE0</accession>
<reference evidence="5 6" key="1">
    <citation type="submission" date="2019-10" db="EMBL/GenBank/DDBJ databases">
        <title>Bifidobacterium from non-human primates.</title>
        <authorList>
            <person name="Modesto M."/>
        </authorList>
    </citation>
    <scope>NUCLEOTIDE SEQUENCE [LARGE SCALE GENOMIC DNA]</scope>
    <source>
        <strain evidence="5 6">TREC</strain>
    </source>
</reference>
<evidence type="ECO:0000313" key="6">
    <source>
        <dbReference type="Proteomes" id="UP000469763"/>
    </source>
</evidence>
<dbReference type="GO" id="GO:0003723">
    <property type="term" value="F:RNA binding"/>
    <property type="evidence" value="ECO:0007669"/>
    <property type="project" value="InterPro"/>
</dbReference>
<dbReference type="PANTHER" id="PTHR30185">
    <property type="entry name" value="CRYPTIC BETA-GLUCOSIDE BGL OPERON ANTITERMINATOR"/>
    <property type="match status" value="1"/>
</dbReference>
<dbReference type="Proteomes" id="UP000469763">
    <property type="component" value="Unassembled WGS sequence"/>
</dbReference>
<comment type="caution">
    <text evidence="5">The sequence shown here is derived from an EMBL/GenBank/DDBJ whole genome shotgun (WGS) entry which is preliminary data.</text>
</comment>
<keyword evidence="3" id="KW-0804">Transcription</keyword>
<dbReference type="InterPro" id="IPR050661">
    <property type="entry name" value="BglG_antiterminators"/>
</dbReference>
<dbReference type="Pfam" id="PF03123">
    <property type="entry name" value="CAT_RBD"/>
    <property type="match status" value="1"/>
</dbReference>
<keyword evidence="6" id="KW-1185">Reference proteome</keyword>
<dbReference type="PROSITE" id="PS51372">
    <property type="entry name" value="PRD_2"/>
    <property type="match status" value="2"/>
</dbReference>
<dbReference type="OrthoDB" id="9813552at2"/>
<evidence type="ECO:0000259" key="4">
    <source>
        <dbReference type="PROSITE" id="PS51372"/>
    </source>
</evidence>
<evidence type="ECO:0000256" key="3">
    <source>
        <dbReference type="ARBA" id="ARBA00023163"/>
    </source>
</evidence>
<sequence>MEILRVFNNNVVLAKDDAGGQVILTGRGLGFQAKPGHPVDRSKVIRTFVPSDGRDPDHLAQMLADVPPEMIRAVVDAMKEAGLGERELNSTTLVLALSDHVNGAVQRLAKGIEVTYPLVGEVRNLYPQEYERGKALLSAINRRLGGLTLPQGEETALAMHLVNAGFSTGDLSYTYTMTGVIQQMLDIIESSYGVALDQSSVNVGRFITHLRYLFVRIHQHRQLNDEPEPVTAAIRESYPDALKCARTIAAVLELRLGTDVSEDEIAYLALHVARVTKGAAPARATEQTRPAGH</sequence>
<dbReference type="InterPro" id="IPR036634">
    <property type="entry name" value="PRD_sf"/>
</dbReference>
<dbReference type="InterPro" id="IPR011608">
    <property type="entry name" value="PRD"/>
</dbReference>
<name>A0A7K3THE0_9BIFI</name>
<gene>
    <name evidence="5" type="ORF">GFD22_03930</name>
</gene>
<dbReference type="SUPFAM" id="SSF50151">
    <property type="entry name" value="SacY-like RNA-binding domain"/>
    <property type="match status" value="1"/>
</dbReference>
<protein>
    <submittedName>
        <fullName evidence="5">PRD domain-containing protein</fullName>
    </submittedName>
</protein>
<dbReference type="RefSeq" id="WP_152349721.1">
    <property type="nucleotide sequence ID" value="NZ_WBSN01000002.1"/>
</dbReference>
<evidence type="ECO:0000313" key="5">
    <source>
        <dbReference type="EMBL" id="NEG78129.1"/>
    </source>
</evidence>
<organism evidence="5 6">
    <name type="scientific">Bifidobacterium avesanii</name>
    <dbReference type="NCBI Taxonomy" id="1798157"/>
    <lineage>
        <taxon>Bacteria</taxon>
        <taxon>Bacillati</taxon>
        <taxon>Actinomycetota</taxon>
        <taxon>Actinomycetes</taxon>
        <taxon>Bifidobacteriales</taxon>
        <taxon>Bifidobacteriaceae</taxon>
        <taxon>Bifidobacterium</taxon>
    </lineage>
</organism>
<keyword evidence="1" id="KW-0677">Repeat</keyword>
<dbReference type="SUPFAM" id="SSF63520">
    <property type="entry name" value="PTS-regulatory domain, PRD"/>
    <property type="match status" value="2"/>
</dbReference>
<dbReference type="PANTHER" id="PTHR30185:SF18">
    <property type="entry name" value="TRANSCRIPTIONAL REGULATOR MTLR"/>
    <property type="match status" value="1"/>
</dbReference>
<dbReference type="Gene3D" id="2.30.24.10">
    <property type="entry name" value="CAT RNA-binding domain"/>
    <property type="match status" value="1"/>
</dbReference>
<dbReference type="AlphaFoldDB" id="A0A7K3THE0"/>